<keyword evidence="3 7" id="KW-1133">Transmembrane helix</keyword>
<dbReference type="Proteomes" id="UP000799779">
    <property type="component" value="Unassembled WGS sequence"/>
</dbReference>
<evidence type="ECO:0000313" key="9">
    <source>
        <dbReference type="EMBL" id="KAF2006873.1"/>
    </source>
</evidence>
<dbReference type="AlphaFoldDB" id="A0A6A5WYG9"/>
<feature type="transmembrane region" description="Helical" evidence="7">
    <location>
        <begin position="7"/>
        <end position="27"/>
    </location>
</feature>
<evidence type="ECO:0000259" key="8">
    <source>
        <dbReference type="Pfam" id="PF20684"/>
    </source>
</evidence>
<dbReference type="PANTHER" id="PTHR33048:SF124">
    <property type="entry name" value="INTEGRAL MEMBRANE PROTEIN"/>
    <property type="match status" value="1"/>
</dbReference>
<feature type="region of interest" description="Disordered" evidence="6">
    <location>
        <begin position="307"/>
        <end position="340"/>
    </location>
</feature>
<keyword evidence="10" id="KW-1185">Reference proteome</keyword>
<feature type="transmembrane region" description="Helical" evidence="7">
    <location>
        <begin position="97"/>
        <end position="116"/>
    </location>
</feature>
<evidence type="ECO:0000256" key="1">
    <source>
        <dbReference type="ARBA" id="ARBA00004141"/>
    </source>
</evidence>
<keyword evidence="4 7" id="KW-0472">Membrane</keyword>
<protein>
    <recommendedName>
        <fullName evidence="8">Rhodopsin domain-containing protein</fullName>
    </recommendedName>
</protein>
<sequence>MAVHDKLTVVTAFTLTTLSTLIVALRFYSRHFLVGKLSSPDWVMLAALIGTWSSAVANYYQIKFMQFTPEDIKNVYRFAYIIEGALLSFWIYRLNYIINLCLVKTSILLFYDHFAATQRNFRYIVRGMMCLIVLSSLGMAIAGILSCVPPGDAWSFKVFWEGFMGIHADQCYDPTKLWLAGGGFNLATDCIIWILPIPFVLNLRTMKQKRKLELLGIFSVGIFAIIGSAVRLHVLVVWVSDWTKQNNHLGDLLIWGNVEQHAGILSASIPFLRPLVRKFFKAFHGKEREQPSPAPIARLFPQQMQENPQPMRTPIIPSPSPTFGSSASENRPAPSPLSPLALISPNTTIITAH</sequence>
<evidence type="ECO:0000313" key="10">
    <source>
        <dbReference type="Proteomes" id="UP000799779"/>
    </source>
</evidence>
<proteinExistence type="inferred from homology"/>
<dbReference type="InterPro" id="IPR052337">
    <property type="entry name" value="SAT4-like"/>
</dbReference>
<evidence type="ECO:0000256" key="2">
    <source>
        <dbReference type="ARBA" id="ARBA00022692"/>
    </source>
</evidence>
<evidence type="ECO:0000256" key="6">
    <source>
        <dbReference type="SAM" id="MobiDB-lite"/>
    </source>
</evidence>
<comment type="similarity">
    <text evidence="5">Belongs to the SAT4 family.</text>
</comment>
<organism evidence="9 10">
    <name type="scientific">Amniculicola lignicola CBS 123094</name>
    <dbReference type="NCBI Taxonomy" id="1392246"/>
    <lineage>
        <taxon>Eukaryota</taxon>
        <taxon>Fungi</taxon>
        <taxon>Dikarya</taxon>
        <taxon>Ascomycota</taxon>
        <taxon>Pezizomycotina</taxon>
        <taxon>Dothideomycetes</taxon>
        <taxon>Pleosporomycetidae</taxon>
        <taxon>Pleosporales</taxon>
        <taxon>Amniculicolaceae</taxon>
        <taxon>Amniculicola</taxon>
    </lineage>
</organism>
<accession>A0A6A5WYG9</accession>
<dbReference type="InterPro" id="IPR049326">
    <property type="entry name" value="Rhodopsin_dom_fungi"/>
</dbReference>
<dbReference type="OrthoDB" id="3934549at2759"/>
<evidence type="ECO:0000256" key="3">
    <source>
        <dbReference type="ARBA" id="ARBA00022989"/>
    </source>
</evidence>
<dbReference type="EMBL" id="ML977558">
    <property type="protein sequence ID" value="KAF2006873.1"/>
    <property type="molecule type" value="Genomic_DNA"/>
</dbReference>
<name>A0A6A5WYG9_9PLEO</name>
<reference evidence="9" key="1">
    <citation type="journal article" date="2020" name="Stud. Mycol.">
        <title>101 Dothideomycetes genomes: a test case for predicting lifestyles and emergence of pathogens.</title>
        <authorList>
            <person name="Haridas S."/>
            <person name="Albert R."/>
            <person name="Binder M."/>
            <person name="Bloem J."/>
            <person name="Labutti K."/>
            <person name="Salamov A."/>
            <person name="Andreopoulos B."/>
            <person name="Baker S."/>
            <person name="Barry K."/>
            <person name="Bills G."/>
            <person name="Bluhm B."/>
            <person name="Cannon C."/>
            <person name="Castanera R."/>
            <person name="Culley D."/>
            <person name="Daum C."/>
            <person name="Ezra D."/>
            <person name="Gonzalez J."/>
            <person name="Henrissat B."/>
            <person name="Kuo A."/>
            <person name="Liang C."/>
            <person name="Lipzen A."/>
            <person name="Lutzoni F."/>
            <person name="Magnuson J."/>
            <person name="Mondo S."/>
            <person name="Nolan M."/>
            <person name="Ohm R."/>
            <person name="Pangilinan J."/>
            <person name="Park H.-J."/>
            <person name="Ramirez L."/>
            <person name="Alfaro M."/>
            <person name="Sun H."/>
            <person name="Tritt A."/>
            <person name="Yoshinaga Y."/>
            <person name="Zwiers L.-H."/>
            <person name="Turgeon B."/>
            <person name="Goodwin S."/>
            <person name="Spatafora J."/>
            <person name="Crous P."/>
            <person name="Grigoriev I."/>
        </authorList>
    </citation>
    <scope>NUCLEOTIDE SEQUENCE</scope>
    <source>
        <strain evidence="9">CBS 123094</strain>
    </source>
</reference>
<feature type="transmembrane region" description="Helical" evidence="7">
    <location>
        <begin position="123"/>
        <end position="145"/>
    </location>
</feature>
<evidence type="ECO:0000256" key="4">
    <source>
        <dbReference type="ARBA" id="ARBA00023136"/>
    </source>
</evidence>
<dbReference type="GO" id="GO:0016020">
    <property type="term" value="C:membrane"/>
    <property type="evidence" value="ECO:0007669"/>
    <property type="project" value="UniProtKB-SubCell"/>
</dbReference>
<feature type="transmembrane region" description="Helical" evidence="7">
    <location>
        <begin position="184"/>
        <end position="203"/>
    </location>
</feature>
<dbReference type="Pfam" id="PF20684">
    <property type="entry name" value="Fung_rhodopsin"/>
    <property type="match status" value="1"/>
</dbReference>
<keyword evidence="2 7" id="KW-0812">Transmembrane</keyword>
<evidence type="ECO:0000256" key="5">
    <source>
        <dbReference type="ARBA" id="ARBA00038359"/>
    </source>
</evidence>
<feature type="transmembrane region" description="Helical" evidence="7">
    <location>
        <begin position="215"/>
        <end position="240"/>
    </location>
</feature>
<gene>
    <name evidence="9" type="ORF">P154DRAFT_177796</name>
</gene>
<feature type="domain" description="Rhodopsin" evidence="8">
    <location>
        <begin position="25"/>
        <end position="278"/>
    </location>
</feature>
<comment type="subcellular location">
    <subcellularLocation>
        <location evidence="1">Membrane</location>
        <topology evidence="1">Multi-pass membrane protein</topology>
    </subcellularLocation>
</comment>
<evidence type="ECO:0000256" key="7">
    <source>
        <dbReference type="SAM" id="Phobius"/>
    </source>
</evidence>
<dbReference type="PANTHER" id="PTHR33048">
    <property type="entry name" value="PTH11-LIKE INTEGRAL MEMBRANE PROTEIN (AFU_ORTHOLOGUE AFUA_5G11245)"/>
    <property type="match status" value="1"/>
</dbReference>